<comment type="caution">
    <text evidence="2">The sequence shown here is derived from an EMBL/GenBank/DDBJ whole genome shotgun (WGS) entry which is preliminary data.</text>
</comment>
<evidence type="ECO:0000313" key="3">
    <source>
        <dbReference type="Proteomes" id="UP001175271"/>
    </source>
</evidence>
<reference evidence="2" key="1">
    <citation type="submission" date="2023-06" db="EMBL/GenBank/DDBJ databases">
        <title>Genomic analysis of the entomopathogenic nematode Steinernema hermaphroditum.</title>
        <authorList>
            <person name="Schwarz E.M."/>
            <person name="Heppert J.K."/>
            <person name="Baniya A."/>
            <person name="Schwartz H.T."/>
            <person name="Tan C.-H."/>
            <person name="Antoshechkin I."/>
            <person name="Sternberg P.W."/>
            <person name="Goodrich-Blair H."/>
            <person name="Dillman A.R."/>
        </authorList>
    </citation>
    <scope>NUCLEOTIDE SEQUENCE</scope>
    <source>
        <strain evidence="2">PS9179</strain>
        <tissue evidence="2">Whole animal</tissue>
    </source>
</reference>
<proteinExistence type="predicted"/>
<organism evidence="2 3">
    <name type="scientific">Steinernema hermaphroditum</name>
    <dbReference type="NCBI Taxonomy" id="289476"/>
    <lineage>
        <taxon>Eukaryota</taxon>
        <taxon>Metazoa</taxon>
        <taxon>Ecdysozoa</taxon>
        <taxon>Nematoda</taxon>
        <taxon>Chromadorea</taxon>
        <taxon>Rhabditida</taxon>
        <taxon>Tylenchina</taxon>
        <taxon>Panagrolaimomorpha</taxon>
        <taxon>Strongyloidoidea</taxon>
        <taxon>Steinernematidae</taxon>
        <taxon>Steinernema</taxon>
    </lineage>
</organism>
<keyword evidence="3" id="KW-1185">Reference proteome</keyword>
<dbReference type="EMBL" id="JAUCMV010000001">
    <property type="protein sequence ID" value="KAK0429469.1"/>
    <property type="molecule type" value="Genomic_DNA"/>
</dbReference>
<sequence length="76" mass="8409">MPGRSLFDRRRSLGTVLQIPDGFGGRRSRDVSSDRDDESNTYSKTRSSRGPLLTMRRASFVQLFGSTGLLANSQGE</sequence>
<name>A0AA39MDA1_9BILA</name>
<evidence type="ECO:0000313" key="2">
    <source>
        <dbReference type="EMBL" id="KAK0429469.1"/>
    </source>
</evidence>
<evidence type="ECO:0000256" key="1">
    <source>
        <dbReference type="SAM" id="MobiDB-lite"/>
    </source>
</evidence>
<protein>
    <submittedName>
        <fullName evidence="2">Uncharacterized protein</fullName>
    </submittedName>
</protein>
<feature type="region of interest" description="Disordered" evidence="1">
    <location>
        <begin position="18"/>
        <end position="50"/>
    </location>
</feature>
<gene>
    <name evidence="2" type="ORF">QR680_011395</name>
</gene>
<accession>A0AA39MDA1</accession>
<dbReference type="AlphaFoldDB" id="A0AA39MDA1"/>
<dbReference type="Proteomes" id="UP001175271">
    <property type="component" value="Unassembled WGS sequence"/>
</dbReference>